<evidence type="ECO:0000313" key="2">
    <source>
        <dbReference type="EMBL" id="KAG8448666.1"/>
    </source>
</evidence>
<dbReference type="Proteomes" id="UP000812440">
    <property type="component" value="Chromosome 8_10"/>
</dbReference>
<accession>A0A8T2K282</accession>
<name>A0A8T2K282_9PIPI</name>
<keyword evidence="3" id="KW-1185">Reference proteome</keyword>
<evidence type="ECO:0000256" key="1">
    <source>
        <dbReference type="SAM" id="MobiDB-lite"/>
    </source>
</evidence>
<proteinExistence type="predicted"/>
<sequence length="104" mass="11450">MTVTKRNVSPLMAETPYIPHGTGLDLTHSIDTSLYSVTGGIPPFVTSGLSPSSLFQFSPLAPGPRRESKGRKHLFEIWRATTHKVNTHQQKATPPNQLFDRIGP</sequence>
<reference evidence="2" key="1">
    <citation type="thesis" date="2020" institute="ProQuest LLC" country="789 East Eisenhower Parkway, Ann Arbor, MI, USA">
        <title>Comparative Genomics and Chromosome Evolution.</title>
        <authorList>
            <person name="Mudd A.B."/>
        </authorList>
    </citation>
    <scope>NUCLEOTIDE SEQUENCE</scope>
    <source>
        <strain evidence="2">Female2</strain>
        <tissue evidence="2">Blood</tissue>
    </source>
</reference>
<gene>
    <name evidence="2" type="ORF">GDO86_015662</name>
</gene>
<dbReference type="EMBL" id="JAACNH010000003">
    <property type="protein sequence ID" value="KAG8448666.1"/>
    <property type="molecule type" value="Genomic_DNA"/>
</dbReference>
<dbReference type="AlphaFoldDB" id="A0A8T2K282"/>
<feature type="region of interest" description="Disordered" evidence="1">
    <location>
        <begin position="85"/>
        <end position="104"/>
    </location>
</feature>
<comment type="caution">
    <text evidence="2">The sequence shown here is derived from an EMBL/GenBank/DDBJ whole genome shotgun (WGS) entry which is preliminary data.</text>
</comment>
<protein>
    <submittedName>
        <fullName evidence="2">Uncharacterized protein</fullName>
    </submittedName>
</protein>
<organism evidence="2 3">
    <name type="scientific">Hymenochirus boettgeri</name>
    <name type="common">Congo dwarf clawed frog</name>
    <dbReference type="NCBI Taxonomy" id="247094"/>
    <lineage>
        <taxon>Eukaryota</taxon>
        <taxon>Metazoa</taxon>
        <taxon>Chordata</taxon>
        <taxon>Craniata</taxon>
        <taxon>Vertebrata</taxon>
        <taxon>Euteleostomi</taxon>
        <taxon>Amphibia</taxon>
        <taxon>Batrachia</taxon>
        <taxon>Anura</taxon>
        <taxon>Pipoidea</taxon>
        <taxon>Pipidae</taxon>
        <taxon>Pipinae</taxon>
        <taxon>Hymenochirus</taxon>
    </lineage>
</organism>
<evidence type="ECO:0000313" key="3">
    <source>
        <dbReference type="Proteomes" id="UP000812440"/>
    </source>
</evidence>
<feature type="compositionally biased region" description="Polar residues" evidence="1">
    <location>
        <begin position="87"/>
        <end position="96"/>
    </location>
</feature>